<evidence type="ECO:0000313" key="3">
    <source>
        <dbReference type="EMBL" id="SQH73979.1"/>
    </source>
</evidence>
<keyword evidence="1" id="KW-0175">Coiled coil</keyword>
<dbReference type="Proteomes" id="UP000249300">
    <property type="component" value="Chromosome 1"/>
</dbReference>
<dbReference type="AlphaFoldDB" id="A0A0A2FG75"/>
<evidence type="ECO:0000256" key="1">
    <source>
        <dbReference type="SAM" id="Coils"/>
    </source>
</evidence>
<dbReference type="EMBL" id="JQJC01000020">
    <property type="protein sequence ID" value="KGN94164.1"/>
    <property type="molecule type" value="Genomic_DNA"/>
</dbReference>
<dbReference type="EMBL" id="LS483447">
    <property type="protein sequence ID" value="SQH73979.1"/>
    <property type="molecule type" value="Genomic_DNA"/>
</dbReference>
<keyword evidence="5" id="KW-1185">Reference proteome</keyword>
<gene>
    <name evidence="2" type="ORF">HQ38_06420</name>
    <name evidence="3" type="ORF">NCTC12858_01860</name>
</gene>
<dbReference type="eggNOG" id="ENOG5033A8G">
    <property type="taxonomic scope" value="Bacteria"/>
</dbReference>
<evidence type="ECO:0008006" key="6">
    <source>
        <dbReference type="Google" id="ProtNLM"/>
    </source>
</evidence>
<reference evidence="3 5" key="2">
    <citation type="submission" date="2018-06" db="EMBL/GenBank/DDBJ databases">
        <authorList>
            <consortium name="Pathogen Informatics"/>
            <person name="Doyle S."/>
        </authorList>
    </citation>
    <scope>NUCLEOTIDE SEQUENCE [LARGE SCALE GENOMIC DNA]</scope>
    <source>
        <strain evidence="3 5">NCTC12858</strain>
    </source>
</reference>
<dbReference type="KEGG" id="pcre:NCTC12858_01860"/>
<evidence type="ECO:0000313" key="4">
    <source>
        <dbReference type="Proteomes" id="UP000030136"/>
    </source>
</evidence>
<dbReference type="OrthoDB" id="1014184at2"/>
<evidence type="ECO:0000313" key="5">
    <source>
        <dbReference type="Proteomes" id="UP000249300"/>
    </source>
</evidence>
<sequence>MQNQGKFTLGLILGAAAGAAIAYFLDETKRVRFVEGVSATAEKVQDSVVEGYYEAKDRYQKYRDKLARATRDLKSRVEEKAEEVEEFIEEKLEH</sequence>
<protein>
    <recommendedName>
        <fullName evidence="6">Gas vesicle protein</fullName>
    </recommendedName>
</protein>
<feature type="coiled-coil region" evidence="1">
    <location>
        <begin position="52"/>
        <end position="90"/>
    </location>
</feature>
<reference evidence="2 4" key="1">
    <citation type="submission" date="2014-08" db="EMBL/GenBank/DDBJ databases">
        <title>Porphyromonas crevioricanis strain:COT-253_OH1447 Genome sequencing.</title>
        <authorList>
            <person name="Wallis C."/>
            <person name="Deusch O."/>
            <person name="O'Flynn C."/>
            <person name="Davis I."/>
            <person name="Jospin G."/>
            <person name="Darling A.E."/>
            <person name="Coil D.A."/>
            <person name="Alexiev A."/>
            <person name="Horsfall A."/>
            <person name="Kirkwood N."/>
            <person name="Harris S."/>
            <person name="Eisen J.A."/>
        </authorList>
    </citation>
    <scope>NUCLEOTIDE SEQUENCE [LARGE SCALE GENOMIC DNA]</scope>
    <source>
        <strain evidence="4">COT-253 OH1447</strain>
        <strain evidence="2">COT-253_OH1447</strain>
    </source>
</reference>
<name>A0A0A2FG75_9PORP</name>
<dbReference type="RefSeq" id="WP_023936255.1">
    <property type="nucleotide sequence ID" value="NZ_FUXH01000003.1"/>
</dbReference>
<accession>A0A0A2FG75</accession>
<proteinExistence type="predicted"/>
<dbReference type="Proteomes" id="UP000030136">
    <property type="component" value="Unassembled WGS sequence"/>
</dbReference>
<dbReference type="STRING" id="393921.HQ45_03940"/>
<evidence type="ECO:0000313" key="2">
    <source>
        <dbReference type="EMBL" id="KGN94164.1"/>
    </source>
</evidence>
<organism evidence="2 4">
    <name type="scientific">Porphyromonas crevioricanis</name>
    <dbReference type="NCBI Taxonomy" id="393921"/>
    <lineage>
        <taxon>Bacteria</taxon>
        <taxon>Pseudomonadati</taxon>
        <taxon>Bacteroidota</taxon>
        <taxon>Bacteroidia</taxon>
        <taxon>Bacteroidales</taxon>
        <taxon>Porphyromonadaceae</taxon>
        <taxon>Porphyromonas</taxon>
    </lineage>
</organism>